<dbReference type="SFLD" id="SFLDG00358">
    <property type="entry name" value="Main_(cytGST)"/>
    <property type="match status" value="1"/>
</dbReference>
<evidence type="ECO:0000256" key="4">
    <source>
        <dbReference type="ARBA" id="ARBA00047960"/>
    </source>
</evidence>
<dbReference type="Gene3D" id="3.40.30.10">
    <property type="entry name" value="Glutaredoxin"/>
    <property type="match status" value="1"/>
</dbReference>
<evidence type="ECO:0000259" key="5">
    <source>
        <dbReference type="PROSITE" id="PS50404"/>
    </source>
</evidence>
<dbReference type="GO" id="GO:0005737">
    <property type="term" value="C:cytoplasm"/>
    <property type="evidence" value="ECO:0007669"/>
    <property type="project" value="TreeGrafter"/>
</dbReference>
<dbReference type="PROSITE" id="PS50405">
    <property type="entry name" value="GST_CTER"/>
    <property type="match status" value="1"/>
</dbReference>
<evidence type="ECO:0000313" key="7">
    <source>
        <dbReference type="EMBL" id="WAA68417.1"/>
    </source>
</evidence>
<dbReference type="CDD" id="cd03187">
    <property type="entry name" value="GST_C_Phi"/>
    <property type="match status" value="1"/>
</dbReference>
<dbReference type="FunFam" id="1.20.1050.10:FF:000004">
    <property type="entry name" value="Glutathione S-transferase F2"/>
    <property type="match status" value="1"/>
</dbReference>
<evidence type="ECO:0000256" key="1">
    <source>
        <dbReference type="ARBA" id="ARBA00010128"/>
    </source>
</evidence>
<dbReference type="Pfam" id="PF02798">
    <property type="entry name" value="GST_N"/>
    <property type="match status" value="1"/>
</dbReference>
<protein>
    <recommendedName>
        <fullName evidence="2">glutathione transferase</fullName>
        <ecNumber evidence="2">2.5.1.18</ecNumber>
    </recommendedName>
</protein>
<feature type="domain" description="GST C-terminal" evidence="6">
    <location>
        <begin position="91"/>
        <end position="220"/>
    </location>
</feature>
<feature type="domain" description="GST N-terminal" evidence="5">
    <location>
        <begin position="2"/>
        <end position="83"/>
    </location>
</feature>
<dbReference type="PROSITE" id="PS50404">
    <property type="entry name" value="GST_NTER"/>
    <property type="match status" value="1"/>
</dbReference>
<dbReference type="PANTHER" id="PTHR43900">
    <property type="entry name" value="GLUTATHIONE S-TRANSFERASE RHO"/>
    <property type="match status" value="1"/>
</dbReference>
<reference evidence="7" key="1">
    <citation type="submission" date="2022-04" db="EMBL/GenBank/DDBJ databases">
        <title>Functional significance of asymmetrical retention of parental alleles in a hybrid pine species complex.</title>
        <authorList>
            <person name="Qu C."/>
        </authorList>
    </citation>
    <scope>NUCLEOTIDE SEQUENCE</scope>
</reference>
<proteinExistence type="evidence at transcript level"/>
<name>A0A9E8M4H4_PINYU</name>
<dbReference type="InterPro" id="IPR036282">
    <property type="entry name" value="Glutathione-S-Trfase_C_sf"/>
</dbReference>
<dbReference type="SFLD" id="SFLDS00019">
    <property type="entry name" value="Glutathione_Transferase_(cytos"/>
    <property type="match status" value="1"/>
</dbReference>
<gene>
    <name evidence="7" type="primary">GSTF1</name>
</gene>
<dbReference type="CDD" id="cd03053">
    <property type="entry name" value="GST_N_Phi"/>
    <property type="match status" value="1"/>
</dbReference>
<dbReference type="SFLD" id="SFLDG01154">
    <property type="entry name" value="Main.5:_Phi-like"/>
    <property type="match status" value="1"/>
</dbReference>
<dbReference type="InterPro" id="IPR040079">
    <property type="entry name" value="Glutathione_S-Trfase"/>
</dbReference>
<dbReference type="InterPro" id="IPR036249">
    <property type="entry name" value="Thioredoxin-like_sf"/>
</dbReference>
<evidence type="ECO:0000259" key="6">
    <source>
        <dbReference type="PROSITE" id="PS50405"/>
    </source>
</evidence>
<dbReference type="EMBL" id="ON304383">
    <property type="protein sequence ID" value="WAA68417.1"/>
    <property type="molecule type" value="mRNA"/>
</dbReference>
<evidence type="ECO:0000256" key="3">
    <source>
        <dbReference type="ARBA" id="ARBA00022679"/>
    </source>
</evidence>
<comment type="catalytic activity">
    <reaction evidence="4">
        <text>RX + glutathione = an S-substituted glutathione + a halide anion + H(+)</text>
        <dbReference type="Rhea" id="RHEA:16437"/>
        <dbReference type="ChEBI" id="CHEBI:15378"/>
        <dbReference type="ChEBI" id="CHEBI:16042"/>
        <dbReference type="ChEBI" id="CHEBI:17792"/>
        <dbReference type="ChEBI" id="CHEBI:57925"/>
        <dbReference type="ChEBI" id="CHEBI:90779"/>
        <dbReference type="EC" id="2.5.1.18"/>
    </reaction>
</comment>
<keyword evidence="3 7" id="KW-0808">Transferase</keyword>
<dbReference type="GO" id="GO:0043295">
    <property type="term" value="F:glutathione binding"/>
    <property type="evidence" value="ECO:0007669"/>
    <property type="project" value="TreeGrafter"/>
</dbReference>
<sequence length="220" mass="24827">MAAVKLYGPLASTATSRALACLLEKQVEYQLIPVDLKKREQKKPGFLAMQPFGQVPVLQDGALTLFESRAIVRYIAEKYAAQGTIGLLGKSLAERAVIEQWMEVESQTYNPPSSFLVFQLAFAPLWGIPQNQTEIAKNEKKFSNVLDVYEKRLSESKYLAGDEFSIADLSHLPNTEYIVKATGKAELITSRKYVNAWWENISSRDSWKKIREMSKADSKK</sequence>
<organism evidence="7">
    <name type="scientific">Pinus yunnanensis</name>
    <name type="common">Yunnan pine</name>
    <dbReference type="NCBI Taxonomy" id="88732"/>
    <lineage>
        <taxon>Eukaryota</taxon>
        <taxon>Viridiplantae</taxon>
        <taxon>Streptophyta</taxon>
        <taxon>Embryophyta</taxon>
        <taxon>Tracheophyta</taxon>
        <taxon>Spermatophyta</taxon>
        <taxon>Pinopsida</taxon>
        <taxon>Pinidae</taxon>
        <taxon>Conifers I</taxon>
        <taxon>Pinales</taxon>
        <taxon>Pinaceae</taxon>
        <taxon>Pinus</taxon>
        <taxon>Pinus subgen. Pinus</taxon>
    </lineage>
</organism>
<accession>A0A9E8M4H4</accession>
<dbReference type="AlphaFoldDB" id="A0A9E8M4H4"/>
<dbReference type="InterPro" id="IPR034347">
    <property type="entry name" value="GST_Phi_C"/>
</dbReference>
<dbReference type="Gene3D" id="1.20.1050.10">
    <property type="match status" value="1"/>
</dbReference>
<evidence type="ECO:0000256" key="2">
    <source>
        <dbReference type="ARBA" id="ARBA00012452"/>
    </source>
</evidence>
<dbReference type="GO" id="GO:0004364">
    <property type="term" value="F:glutathione transferase activity"/>
    <property type="evidence" value="ECO:0007669"/>
    <property type="project" value="UniProtKB-EC"/>
</dbReference>
<dbReference type="Pfam" id="PF00043">
    <property type="entry name" value="GST_C"/>
    <property type="match status" value="1"/>
</dbReference>
<dbReference type="InterPro" id="IPR004046">
    <property type="entry name" value="GST_C"/>
</dbReference>
<dbReference type="InterPro" id="IPR004045">
    <property type="entry name" value="Glutathione_S-Trfase_N"/>
</dbReference>
<dbReference type="FunFam" id="3.40.30.10:FF:000016">
    <property type="entry name" value="Glutathione S-transferase F2"/>
    <property type="match status" value="1"/>
</dbReference>
<dbReference type="InterPro" id="IPR010987">
    <property type="entry name" value="Glutathione-S-Trfase_C-like"/>
</dbReference>
<comment type="similarity">
    <text evidence="1">Belongs to the GST superfamily. Phi family.</text>
</comment>
<dbReference type="SUPFAM" id="SSF47616">
    <property type="entry name" value="GST C-terminal domain-like"/>
    <property type="match status" value="1"/>
</dbReference>
<dbReference type="EC" id="2.5.1.18" evidence="2"/>
<dbReference type="GO" id="GO:0006749">
    <property type="term" value="P:glutathione metabolic process"/>
    <property type="evidence" value="ECO:0007669"/>
    <property type="project" value="TreeGrafter"/>
</dbReference>
<dbReference type="PANTHER" id="PTHR43900:SF96">
    <property type="entry name" value="GLUTATHIONE TRANSFERASE"/>
    <property type="match status" value="1"/>
</dbReference>
<dbReference type="SUPFAM" id="SSF52833">
    <property type="entry name" value="Thioredoxin-like"/>
    <property type="match status" value="1"/>
</dbReference>
<dbReference type="GO" id="GO:0009636">
    <property type="term" value="P:response to toxic substance"/>
    <property type="evidence" value="ECO:0007669"/>
    <property type="project" value="UniProtKB-ARBA"/>
</dbReference>